<name>A0A517LV16_9BACT</name>
<keyword evidence="2" id="KW-1185">Reference proteome</keyword>
<dbReference type="OrthoDB" id="274531at2"/>
<dbReference type="KEGG" id="ruv:EC9_06220"/>
<sequence>MNLPESPDYLNSLQGGWEALGNGAPTLVALAQLCARAMVEGTRDKTPLSVEAKAILYAARNRGVIEVRGVNTAFEATARLLAVYIEEDEHRTIAFRNREQPQVTVRFFEAFCQLCRHGLVLHHLYRDFSLTDRGFVIAAKIEREEVAEALGEGTEFGLHD</sequence>
<dbReference type="Proteomes" id="UP000319557">
    <property type="component" value="Chromosome"/>
</dbReference>
<proteinExistence type="predicted"/>
<evidence type="ECO:0000313" key="2">
    <source>
        <dbReference type="Proteomes" id="UP000319557"/>
    </source>
</evidence>
<organism evidence="1 2">
    <name type="scientific">Rosistilla ulvae</name>
    <dbReference type="NCBI Taxonomy" id="1930277"/>
    <lineage>
        <taxon>Bacteria</taxon>
        <taxon>Pseudomonadati</taxon>
        <taxon>Planctomycetota</taxon>
        <taxon>Planctomycetia</taxon>
        <taxon>Pirellulales</taxon>
        <taxon>Pirellulaceae</taxon>
        <taxon>Rosistilla</taxon>
    </lineage>
</organism>
<dbReference type="EMBL" id="CP036261">
    <property type="protein sequence ID" value="QDS86460.1"/>
    <property type="molecule type" value="Genomic_DNA"/>
</dbReference>
<dbReference type="RefSeq" id="WP_145342225.1">
    <property type="nucleotide sequence ID" value="NZ_CP036261.1"/>
</dbReference>
<dbReference type="AlphaFoldDB" id="A0A517LV16"/>
<protein>
    <submittedName>
        <fullName evidence="1">Uncharacterized protein</fullName>
    </submittedName>
</protein>
<accession>A0A517LV16</accession>
<evidence type="ECO:0000313" key="1">
    <source>
        <dbReference type="EMBL" id="QDS86460.1"/>
    </source>
</evidence>
<gene>
    <name evidence="1" type="ORF">EC9_06220</name>
</gene>
<reference evidence="1 2" key="1">
    <citation type="submission" date="2019-02" db="EMBL/GenBank/DDBJ databases">
        <title>Deep-cultivation of Planctomycetes and their phenomic and genomic characterization uncovers novel biology.</title>
        <authorList>
            <person name="Wiegand S."/>
            <person name="Jogler M."/>
            <person name="Boedeker C."/>
            <person name="Pinto D."/>
            <person name="Vollmers J."/>
            <person name="Rivas-Marin E."/>
            <person name="Kohn T."/>
            <person name="Peeters S.H."/>
            <person name="Heuer A."/>
            <person name="Rast P."/>
            <person name="Oberbeckmann S."/>
            <person name="Bunk B."/>
            <person name="Jeske O."/>
            <person name="Meyerdierks A."/>
            <person name="Storesund J.E."/>
            <person name="Kallscheuer N."/>
            <person name="Luecker S."/>
            <person name="Lage O.M."/>
            <person name="Pohl T."/>
            <person name="Merkel B.J."/>
            <person name="Hornburger P."/>
            <person name="Mueller R.-W."/>
            <person name="Bruemmer F."/>
            <person name="Labrenz M."/>
            <person name="Spormann A.M."/>
            <person name="Op den Camp H."/>
            <person name="Overmann J."/>
            <person name="Amann R."/>
            <person name="Jetten M.S.M."/>
            <person name="Mascher T."/>
            <person name="Medema M.H."/>
            <person name="Devos D.P."/>
            <person name="Kaster A.-K."/>
            <person name="Ovreas L."/>
            <person name="Rohde M."/>
            <person name="Galperin M.Y."/>
            <person name="Jogler C."/>
        </authorList>
    </citation>
    <scope>NUCLEOTIDE SEQUENCE [LARGE SCALE GENOMIC DNA]</scope>
    <source>
        <strain evidence="1 2">EC9</strain>
    </source>
</reference>